<dbReference type="SMART" id="SM01049">
    <property type="entry name" value="Cache_2"/>
    <property type="match status" value="2"/>
</dbReference>
<dbReference type="InterPro" id="IPR005467">
    <property type="entry name" value="His_kinase_dom"/>
</dbReference>
<feature type="domain" description="Response regulatory" evidence="14">
    <location>
        <begin position="821"/>
        <end position="935"/>
    </location>
</feature>
<proteinExistence type="predicted"/>
<dbReference type="PANTHER" id="PTHR45339:SF1">
    <property type="entry name" value="HYBRID SIGNAL TRANSDUCTION HISTIDINE KINASE J"/>
    <property type="match status" value="1"/>
</dbReference>
<dbReference type="SUPFAM" id="SSF55785">
    <property type="entry name" value="PYP-like sensor domain (PAS domain)"/>
    <property type="match status" value="1"/>
</dbReference>
<dbReference type="NCBIfam" id="TIGR00229">
    <property type="entry name" value="sensory_box"/>
    <property type="match status" value="1"/>
</dbReference>
<keyword evidence="6 12" id="KW-0812">Transmembrane</keyword>
<keyword evidence="18" id="KW-1185">Reference proteome</keyword>
<dbReference type="SMART" id="SM00388">
    <property type="entry name" value="HisKA"/>
    <property type="match status" value="1"/>
</dbReference>
<dbReference type="SUPFAM" id="SSF52172">
    <property type="entry name" value="CheY-like"/>
    <property type="match status" value="1"/>
</dbReference>
<dbReference type="CDD" id="cd17546">
    <property type="entry name" value="REC_hyHK_CKI1_RcsC-like"/>
    <property type="match status" value="1"/>
</dbReference>
<dbReference type="Pfam" id="PF00512">
    <property type="entry name" value="HisKA"/>
    <property type="match status" value="1"/>
</dbReference>
<dbReference type="SUPFAM" id="SSF47384">
    <property type="entry name" value="Homodimeric domain of signal transducing histidine kinase"/>
    <property type="match status" value="1"/>
</dbReference>
<dbReference type="SMART" id="SM00091">
    <property type="entry name" value="PAS"/>
    <property type="match status" value="1"/>
</dbReference>
<keyword evidence="9 12" id="KW-0472">Membrane</keyword>
<evidence type="ECO:0000256" key="11">
    <source>
        <dbReference type="SAM" id="Coils"/>
    </source>
</evidence>
<dbReference type="InterPro" id="IPR004358">
    <property type="entry name" value="Sig_transdc_His_kin-like_C"/>
</dbReference>
<dbReference type="SMART" id="SM00448">
    <property type="entry name" value="REC"/>
    <property type="match status" value="1"/>
</dbReference>
<evidence type="ECO:0000259" key="13">
    <source>
        <dbReference type="PROSITE" id="PS50109"/>
    </source>
</evidence>
<evidence type="ECO:0000313" key="17">
    <source>
        <dbReference type="EMBL" id="MDE5420443.1"/>
    </source>
</evidence>
<evidence type="ECO:0000256" key="8">
    <source>
        <dbReference type="ARBA" id="ARBA00023012"/>
    </source>
</evidence>
<feature type="domain" description="PAC" evidence="16">
    <location>
        <begin position="506"/>
        <end position="559"/>
    </location>
</feature>
<keyword evidence="8" id="KW-0902">Two-component regulatory system</keyword>
<evidence type="ECO:0000313" key="18">
    <source>
        <dbReference type="Proteomes" id="UP001528920"/>
    </source>
</evidence>
<evidence type="ECO:0000259" key="14">
    <source>
        <dbReference type="PROSITE" id="PS50110"/>
    </source>
</evidence>
<keyword evidence="11" id="KW-0175">Coiled coil</keyword>
<dbReference type="PANTHER" id="PTHR45339">
    <property type="entry name" value="HYBRID SIGNAL TRANSDUCTION HISTIDINE KINASE J"/>
    <property type="match status" value="1"/>
</dbReference>
<feature type="modified residue" description="4-aspartylphosphate" evidence="10">
    <location>
        <position position="870"/>
    </location>
</feature>
<dbReference type="Pfam" id="PF08269">
    <property type="entry name" value="dCache_2"/>
    <property type="match status" value="1"/>
</dbReference>
<evidence type="ECO:0000256" key="6">
    <source>
        <dbReference type="ARBA" id="ARBA00022692"/>
    </source>
</evidence>
<keyword evidence="7 12" id="KW-1133">Transmembrane helix</keyword>
<dbReference type="InterPro" id="IPR001789">
    <property type="entry name" value="Sig_transdc_resp-reg_receiver"/>
</dbReference>
<dbReference type="Pfam" id="PF00072">
    <property type="entry name" value="Response_reg"/>
    <property type="match status" value="1"/>
</dbReference>
<dbReference type="Pfam" id="PF02518">
    <property type="entry name" value="HATPase_c"/>
    <property type="match status" value="1"/>
</dbReference>
<dbReference type="InterPro" id="IPR000014">
    <property type="entry name" value="PAS"/>
</dbReference>
<dbReference type="InterPro" id="IPR033480">
    <property type="entry name" value="sCache_2"/>
</dbReference>
<evidence type="ECO:0000256" key="7">
    <source>
        <dbReference type="ARBA" id="ARBA00022989"/>
    </source>
</evidence>
<protein>
    <recommendedName>
        <fullName evidence="3">histidine kinase</fullName>
        <ecNumber evidence="3">2.7.13.3</ecNumber>
    </recommendedName>
</protein>
<evidence type="ECO:0000256" key="12">
    <source>
        <dbReference type="SAM" id="Phobius"/>
    </source>
</evidence>
<evidence type="ECO:0000256" key="2">
    <source>
        <dbReference type="ARBA" id="ARBA00004651"/>
    </source>
</evidence>
<evidence type="ECO:0000259" key="16">
    <source>
        <dbReference type="PROSITE" id="PS50113"/>
    </source>
</evidence>
<dbReference type="InterPro" id="IPR000700">
    <property type="entry name" value="PAS-assoc_C"/>
</dbReference>
<dbReference type="EC" id="2.7.13.3" evidence="3"/>
<comment type="catalytic activity">
    <reaction evidence="1">
        <text>ATP + protein L-histidine = ADP + protein N-phospho-L-histidine.</text>
        <dbReference type="EC" id="2.7.13.3"/>
    </reaction>
</comment>
<organism evidence="17 18">
    <name type="scientific">Paralabilibaculum antarcticum</name>
    <dbReference type="NCBI Taxonomy" id="2912572"/>
    <lineage>
        <taxon>Bacteria</taxon>
        <taxon>Pseudomonadati</taxon>
        <taxon>Bacteroidota</taxon>
        <taxon>Bacteroidia</taxon>
        <taxon>Marinilabiliales</taxon>
        <taxon>Marinifilaceae</taxon>
        <taxon>Paralabilibaculum</taxon>
    </lineage>
</organism>
<comment type="subcellular location">
    <subcellularLocation>
        <location evidence="2">Cell membrane</location>
        <topology evidence="2">Multi-pass membrane protein</topology>
    </subcellularLocation>
</comment>
<dbReference type="InterPro" id="IPR004010">
    <property type="entry name" value="Double_Cache_2"/>
</dbReference>
<accession>A0ABT5VYF9</accession>
<dbReference type="InterPro" id="IPR003661">
    <property type="entry name" value="HisK_dim/P_dom"/>
</dbReference>
<dbReference type="EMBL" id="JAKJSC010000011">
    <property type="protein sequence ID" value="MDE5420443.1"/>
    <property type="molecule type" value="Genomic_DNA"/>
</dbReference>
<dbReference type="PROSITE" id="PS50110">
    <property type="entry name" value="RESPONSE_REGULATORY"/>
    <property type="match status" value="1"/>
</dbReference>
<dbReference type="CDD" id="cd00082">
    <property type="entry name" value="HisKA"/>
    <property type="match status" value="1"/>
</dbReference>
<name>A0ABT5VYF9_9BACT</name>
<feature type="coiled-coil region" evidence="11">
    <location>
        <begin position="65"/>
        <end position="92"/>
    </location>
</feature>
<gene>
    <name evidence="17" type="ORF">L3049_20830</name>
</gene>
<feature type="domain" description="PAS" evidence="15">
    <location>
        <begin position="435"/>
        <end position="505"/>
    </location>
</feature>
<dbReference type="InterPro" id="IPR003594">
    <property type="entry name" value="HATPase_dom"/>
</dbReference>
<dbReference type="InterPro" id="IPR013656">
    <property type="entry name" value="PAS_4"/>
</dbReference>
<evidence type="ECO:0000256" key="4">
    <source>
        <dbReference type="ARBA" id="ARBA00022475"/>
    </source>
</evidence>
<dbReference type="Gene3D" id="3.30.450.20">
    <property type="entry name" value="PAS domain"/>
    <property type="match status" value="3"/>
</dbReference>
<dbReference type="SUPFAM" id="SSF55874">
    <property type="entry name" value="ATPase domain of HSP90 chaperone/DNA topoisomerase II/histidine kinase"/>
    <property type="match status" value="1"/>
</dbReference>
<dbReference type="InterPro" id="IPR011006">
    <property type="entry name" value="CheY-like_superfamily"/>
</dbReference>
<dbReference type="CDD" id="cd18774">
    <property type="entry name" value="PDC2_HK_sensor"/>
    <property type="match status" value="1"/>
</dbReference>
<dbReference type="CDD" id="cd16922">
    <property type="entry name" value="HATPase_EvgS-ArcB-TorS-like"/>
    <property type="match status" value="1"/>
</dbReference>
<evidence type="ECO:0000256" key="1">
    <source>
        <dbReference type="ARBA" id="ARBA00000085"/>
    </source>
</evidence>
<dbReference type="PROSITE" id="PS50112">
    <property type="entry name" value="PAS"/>
    <property type="match status" value="1"/>
</dbReference>
<feature type="transmembrane region" description="Helical" evidence="12">
    <location>
        <begin position="354"/>
        <end position="377"/>
    </location>
</feature>
<dbReference type="Pfam" id="PF08448">
    <property type="entry name" value="PAS_4"/>
    <property type="match status" value="1"/>
</dbReference>
<dbReference type="PRINTS" id="PR00344">
    <property type="entry name" value="BCTRLSENSOR"/>
</dbReference>
<keyword evidence="5 10" id="KW-0597">Phosphoprotein</keyword>
<dbReference type="Gene3D" id="1.10.287.130">
    <property type="match status" value="1"/>
</dbReference>
<evidence type="ECO:0000256" key="10">
    <source>
        <dbReference type="PROSITE-ProRule" id="PRU00169"/>
    </source>
</evidence>
<evidence type="ECO:0000256" key="3">
    <source>
        <dbReference type="ARBA" id="ARBA00012438"/>
    </source>
</evidence>
<dbReference type="Proteomes" id="UP001528920">
    <property type="component" value="Unassembled WGS sequence"/>
</dbReference>
<dbReference type="SMART" id="SM00387">
    <property type="entry name" value="HATPase_c"/>
    <property type="match status" value="1"/>
</dbReference>
<dbReference type="Gene3D" id="3.30.565.10">
    <property type="entry name" value="Histidine kinase-like ATPase, C-terminal domain"/>
    <property type="match status" value="1"/>
</dbReference>
<dbReference type="PROSITE" id="PS50109">
    <property type="entry name" value="HIS_KIN"/>
    <property type="match status" value="1"/>
</dbReference>
<feature type="domain" description="Histidine kinase" evidence="13">
    <location>
        <begin position="577"/>
        <end position="799"/>
    </location>
</feature>
<sequence>MKFILVKLFEDKSISKVFLVSLLGISLLSISILGLFWIQQANEKFKQESKQIQEDFFKTQEKTLLQETQTLINFIENEREQTRNSLKDQISKKVYEAHTIATNIYNSCKNELSQQQIQKLIIDALRPIKDSEEDGFFFINNLNGTVLMDPEKPDWEGKNKKLILDVYGVPIIKKEIEIAKKYEQGFTNYSWQNENGNKIHPKISFIKVFKPFNWYIGYTKKVDNHLQKIKDQILSKITEMRFDENFTIIVLSFDGTCLAHTQKEIVGQDLWRIKDENGKKITQEFISQGTNEKGGFIRYQDPFIAGNEESKSKLMYTKSYKDWQWVIGSGIHIMELKNAIQKQKDELKASVNSYFIKAILIFLLSGLIIVVITRFVVQTNKSGLKILSQFYKDALTESQLIDTSKLHFKEYKTLGEHANQMILNRKKIEHQLNIETAYFEQLFENSPEAIAITDHESKGIKINRQFTKLFGYTTEDIYGIVIDNLLADESKQSEANNINEITSKGQLIEIETERKCKDGTLIDVSIMGNPIEVAGEQIAIFGIYRNITDRKHYEKHLKEAKSRAEESDNLKSAFLANMSHEIRTPMNHILGFTDIMSSTQIDESDRQEYAGLIKQSGTNLLQLINDMIDLSKIESKQIKLHKSETSVNTLLASLYEKHYSYKNTNQKENLILQVQKTLSDEDSIIFTDAGRLEQLLSNLIENAIKFTKTGIVEFGYHLKDRTNIEFYIKDTGIGIPEKSLKDIFQSFRQIDDSDTRKYSGTGLGLTITHRLTEILGGSIRVESEVGKGTCFFITLPYIKNNQDLRNTELISKENYNWKGKNILVVDDEKSNFTFYKASLAKTNADVLWAKSGHEAINLCNENKIDLVLMDIQMPEMNGYDATKKLKNIHSQIPIIGNTAFFQKEYKQKVIAAGCDDYLTKPIKIPKLLDSINKQLIKN</sequence>
<dbReference type="RefSeq" id="WP_275111774.1">
    <property type="nucleotide sequence ID" value="NZ_JAKJSC010000011.1"/>
</dbReference>
<comment type="caution">
    <text evidence="17">The sequence shown here is derived from an EMBL/GenBank/DDBJ whole genome shotgun (WGS) entry which is preliminary data.</text>
</comment>
<dbReference type="InterPro" id="IPR036097">
    <property type="entry name" value="HisK_dim/P_sf"/>
</dbReference>
<keyword evidence="4" id="KW-1003">Cell membrane</keyword>
<dbReference type="Gene3D" id="3.40.50.2300">
    <property type="match status" value="1"/>
</dbReference>
<dbReference type="CDD" id="cd00130">
    <property type="entry name" value="PAS"/>
    <property type="match status" value="1"/>
</dbReference>
<evidence type="ECO:0000259" key="15">
    <source>
        <dbReference type="PROSITE" id="PS50112"/>
    </source>
</evidence>
<reference evidence="17 18" key="1">
    <citation type="submission" date="2022-01" db="EMBL/GenBank/DDBJ databases">
        <title>Labilibaculum sp. nov, a marine bacterium isolated from Antarctica.</title>
        <authorList>
            <person name="Dai W."/>
        </authorList>
    </citation>
    <scope>NUCLEOTIDE SEQUENCE [LARGE SCALE GENOMIC DNA]</scope>
    <source>
        <strain evidence="17 18">DW002</strain>
    </source>
</reference>
<dbReference type="InterPro" id="IPR035965">
    <property type="entry name" value="PAS-like_dom_sf"/>
</dbReference>
<evidence type="ECO:0000256" key="9">
    <source>
        <dbReference type="ARBA" id="ARBA00023136"/>
    </source>
</evidence>
<feature type="transmembrane region" description="Helical" evidence="12">
    <location>
        <begin position="17"/>
        <end position="38"/>
    </location>
</feature>
<dbReference type="InterPro" id="IPR036890">
    <property type="entry name" value="HATPase_C_sf"/>
</dbReference>
<dbReference type="PROSITE" id="PS50113">
    <property type="entry name" value="PAC"/>
    <property type="match status" value="1"/>
</dbReference>
<evidence type="ECO:0000256" key="5">
    <source>
        <dbReference type="ARBA" id="ARBA00022553"/>
    </source>
</evidence>